<name>A0A0M3I398_ASCLU</name>
<feature type="compositionally biased region" description="Low complexity" evidence="5">
    <location>
        <begin position="104"/>
        <end position="118"/>
    </location>
</feature>
<accession>A0A0M3I398</accession>
<evidence type="ECO:0000256" key="2">
    <source>
        <dbReference type="ARBA" id="ARBA00013184"/>
    </source>
</evidence>
<dbReference type="AlphaFoldDB" id="A0A0M3I398"/>
<dbReference type="PROSITE" id="PS51726">
    <property type="entry name" value="MYST_HAT"/>
    <property type="match status" value="1"/>
</dbReference>
<dbReference type="InterPro" id="IPR036388">
    <property type="entry name" value="WH-like_DNA-bd_sf"/>
</dbReference>
<protein>
    <recommendedName>
        <fullName evidence="2">histone acetyltransferase</fullName>
        <ecNumber evidence="2">2.3.1.48</ecNumber>
    </recommendedName>
</protein>
<evidence type="ECO:0000256" key="1">
    <source>
        <dbReference type="ARBA" id="ARBA00010107"/>
    </source>
</evidence>
<evidence type="ECO:0000256" key="3">
    <source>
        <dbReference type="ARBA" id="ARBA00022990"/>
    </source>
</evidence>
<dbReference type="EC" id="2.3.1.48" evidence="2"/>
<comment type="similarity">
    <text evidence="1">Belongs to the MYST (SAS/MOZ) family.</text>
</comment>
<dbReference type="InterPro" id="IPR016181">
    <property type="entry name" value="Acyl_CoA_acyltransferase"/>
</dbReference>
<keyword evidence="3" id="KW-0007">Acetylation</keyword>
<evidence type="ECO:0000313" key="7">
    <source>
        <dbReference type="Proteomes" id="UP000036681"/>
    </source>
</evidence>
<proteinExistence type="inferred from homology"/>
<evidence type="ECO:0000259" key="6">
    <source>
        <dbReference type="PROSITE" id="PS51726"/>
    </source>
</evidence>
<evidence type="ECO:0000313" key="8">
    <source>
        <dbReference type="WBParaSite" id="ALUE_0001109001-mRNA-1"/>
    </source>
</evidence>
<dbReference type="SUPFAM" id="SSF55729">
    <property type="entry name" value="Acyl-CoA N-acyltransferases (Nat)"/>
    <property type="match status" value="1"/>
</dbReference>
<feature type="domain" description="MYST-type HAT" evidence="6">
    <location>
        <begin position="1"/>
        <end position="90"/>
    </location>
</feature>
<dbReference type="InterPro" id="IPR002717">
    <property type="entry name" value="HAT_MYST-type"/>
</dbReference>
<dbReference type="Proteomes" id="UP000036681">
    <property type="component" value="Unplaced"/>
</dbReference>
<reference evidence="8" key="1">
    <citation type="submission" date="2017-02" db="UniProtKB">
        <authorList>
            <consortium name="WormBaseParasite"/>
        </authorList>
    </citation>
    <scope>IDENTIFICATION</scope>
</reference>
<evidence type="ECO:0000256" key="5">
    <source>
        <dbReference type="SAM" id="MobiDB-lite"/>
    </source>
</evidence>
<organism evidence="7 8">
    <name type="scientific">Ascaris lumbricoides</name>
    <name type="common">Giant roundworm</name>
    <dbReference type="NCBI Taxonomy" id="6252"/>
    <lineage>
        <taxon>Eukaryota</taxon>
        <taxon>Metazoa</taxon>
        <taxon>Ecdysozoa</taxon>
        <taxon>Nematoda</taxon>
        <taxon>Chromadorea</taxon>
        <taxon>Rhabditida</taxon>
        <taxon>Spirurina</taxon>
        <taxon>Ascaridomorpha</taxon>
        <taxon>Ascaridoidea</taxon>
        <taxon>Ascarididae</taxon>
        <taxon>Ascaris</taxon>
    </lineage>
</organism>
<dbReference type="WBParaSite" id="ALUE_0001109001-mRNA-1">
    <property type="protein sequence ID" value="ALUE_0001109001-mRNA-1"/>
    <property type="gene ID" value="ALUE_0001109001"/>
</dbReference>
<dbReference type="Pfam" id="PF01853">
    <property type="entry name" value="MOZ_SAS"/>
    <property type="match status" value="1"/>
</dbReference>
<dbReference type="GO" id="GO:0004402">
    <property type="term" value="F:histone acetyltransferase activity"/>
    <property type="evidence" value="ECO:0007669"/>
    <property type="project" value="InterPro"/>
</dbReference>
<evidence type="ECO:0000256" key="4">
    <source>
        <dbReference type="PIRSR" id="PIRSR602717-51"/>
    </source>
</evidence>
<feature type="region of interest" description="Disordered" evidence="5">
    <location>
        <begin position="89"/>
        <end position="129"/>
    </location>
</feature>
<keyword evidence="7" id="KW-1185">Reference proteome</keyword>
<sequence length="129" mass="14446">MGTPERPLSDLGRISYSNYWLSAIFEHLHHSLDPNNPDKIIIQVAAAVEMNVVLPLKLIGSSQIIEEGEIVMTMEWRFRTFEWTAKEYKPCSPTKDSTLCSRGASSSNSSHNKSPPASESEYLRDSSSD</sequence>
<dbReference type="GO" id="GO:0006355">
    <property type="term" value="P:regulation of DNA-templated transcription"/>
    <property type="evidence" value="ECO:0007669"/>
    <property type="project" value="InterPro"/>
</dbReference>
<dbReference type="Gene3D" id="1.10.10.10">
    <property type="entry name" value="Winged helix-like DNA-binding domain superfamily/Winged helix DNA-binding domain"/>
    <property type="match status" value="1"/>
</dbReference>
<feature type="active site" description="Proton donor/acceptor" evidence="4">
    <location>
        <position position="5"/>
    </location>
</feature>